<evidence type="ECO:0000256" key="3">
    <source>
        <dbReference type="ARBA" id="ARBA00023015"/>
    </source>
</evidence>
<evidence type="ECO:0000259" key="8">
    <source>
        <dbReference type="SMART" id="SM00333"/>
    </source>
</evidence>
<feature type="compositionally biased region" description="Polar residues" evidence="7">
    <location>
        <begin position="303"/>
        <end position="327"/>
    </location>
</feature>
<comment type="subcellular location">
    <subcellularLocation>
        <location evidence="1 6">Nucleus</location>
    </subcellularLocation>
</comment>
<evidence type="ECO:0000256" key="5">
    <source>
        <dbReference type="ARBA" id="ARBA00023242"/>
    </source>
</evidence>
<dbReference type="PANTHER" id="PTHR14898">
    <property type="entry name" value="ENHANCER OF POLYCOMB"/>
    <property type="match status" value="1"/>
</dbReference>
<dbReference type="EMBL" id="JADCNL010000004">
    <property type="protein sequence ID" value="KAG0485806.1"/>
    <property type="molecule type" value="Genomic_DNA"/>
</dbReference>
<keyword evidence="4 6" id="KW-0804">Transcription</keyword>
<dbReference type="GO" id="GO:0035267">
    <property type="term" value="C:NuA4 histone acetyltransferase complex"/>
    <property type="evidence" value="ECO:0007669"/>
    <property type="project" value="InterPro"/>
</dbReference>
<name>A0A835RAX9_VANPL</name>
<keyword evidence="10" id="KW-1185">Reference proteome</keyword>
<keyword evidence="5 6" id="KW-0539">Nucleus</keyword>
<feature type="compositionally biased region" description="Polar residues" evidence="7">
    <location>
        <begin position="131"/>
        <end position="141"/>
    </location>
</feature>
<evidence type="ECO:0000256" key="2">
    <source>
        <dbReference type="ARBA" id="ARBA00008035"/>
    </source>
</evidence>
<comment type="caution">
    <text evidence="9">The sequence shown here is derived from an EMBL/GenBank/DDBJ whole genome shotgun (WGS) entry which is preliminary data.</text>
</comment>
<dbReference type="OrthoDB" id="786842at2759"/>
<protein>
    <recommendedName>
        <fullName evidence="6">Enhancer of polycomb-like protein</fullName>
    </recommendedName>
</protein>
<organism evidence="9 10">
    <name type="scientific">Vanilla planifolia</name>
    <name type="common">Vanilla</name>
    <dbReference type="NCBI Taxonomy" id="51239"/>
    <lineage>
        <taxon>Eukaryota</taxon>
        <taxon>Viridiplantae</taxon>
        <taxon>Streptophyta</taxon>
        <taxon>Embryophyta</taxon>
        <taxon>Tracheophyta</taxon>
        <taxon>Spermatophyta</taxon>
        <taxon>Magnoliopsida</taxon>
        <taxon>Liliopsida</taxon>
        <taxon>Asparagales</taxon>
        <taxon>Orchidaceae</taxon>
        <taxon>Vanilloideae</taxon>
        <taxon>Vanilleae</taxon>
        <taxon>Vanilla</taxon>
    </lineage>
</organism>
<evidence type="ECO:0000256" key="6">
    <source>
        <dbReference type="RuleBase" id="RU361124"/>
    </source>
</evidence>
<dbReference type="GO" id="GO:0006357">
    <property type="term" value="P:regulation of transcription by RNA polymerase II"/>
    <property type="evidence" value="ECO:0007669"/>
    <property type="project" value="InterPro"/>
</dbReference>
<feature type="domain" description="Tudor" evidence="8">
    <location>
        <begin position="366"/>
        <end position="425"/>
    </location>
</feature>
<dbReference type="CDD" id="cd20404">
    <property type="entry name" value="Tudor_Agenet_AtEML-like"/>
    <property type="match status" value="1"/>
</dbReference>
<dbReference type="SMART" id="SM00333">
    <property type="entry name" value="TUDOR"/>
    <property type="match status" value="1"/>
</dbReference>
<evidence type="ECO:0000313" key="10">
    <source>
        <dbReference type="Proteomes" id="UP000636800"/>
    </source>
</evidence>
<keyword evidence="3 6" id="KW-0805">Transcription regulation</keyword>
<dbReference type="GO" id="GO:0005634">
    <property type="term" value="C:nucleus"/>
    <property type="evidence" value="ECO:0007669"/>
    <property type="project" value="UniProtKB-SubCell"/>
</dbReference>
<comment type="similarity">
    <text evidence="2 6">Belongs to the enhancer of polycomb family.</text>
</comment>
<evidence type="ECO:0000313" key="9">
    <source>
        <dbReference type="EMBL" id="KAG0485806.1"/>
    </source>
</evidence>
<feature type="compositionally biased region" description="Low complexity" evidence="7">
    <location>
        <begin position="328"/>
        <end position="339"/>
    </location>
</feature>
<sequence>MARSFEKVDASDIPRDSIFSDTLSIYIGKPASLSVRSRANDSSFGPATKSNVLKRKRSKLRNGVPLVELRKRSGKEVPLNSFLPGNSRIRNRLGMSRLKANAYISGVGKRDKPTSSSCGPKNLSYLRDSVSDTGKSLTSSSGKEENQFFSGCDLQSKDCLGGRIIISKRPRGNLRRKKSDRSFNLDREAACGSSNTKSSSTDQLRIKLSAPKSHVRKQKRKLTEYMGVGCSDNGDPICKRVDTKDDNVKSTVKKFRGRKGPGSFLLHNEASTLKPLGDAPDDDEDNLEQNAARMLSSRFDPSFTDSSNSSVTRSANESSLGPSQRNFSSSVSLSTTSRVLRPRKQNGRGFARKRRHFYEVCSNNVDPYWVIKQRIRVFWPLDKCWYFGLVKDYDPVTKMHHVKYDDRDEEWINLQNERFKLLLFPSEVANKFDHETSINETKDADKEKQKGLINDHSNVGLMETEPIISWLTRSTRKERSSTFTIMNKQRVLSEIGGSKPSGIKSMVSNLSSSLIERPMEEDNPDNKIGFDNGQLPFVYFRRRVRKDRGYMTNTMDKKSSHAGSCGLISLLASIAGKGSALEWFYITITPALLANVTLRLRLPISGRCKTTFGFDNLWLCSTLFFLHHCKLMQLFPFVRMEILFVDSVRDVKLFLFDGCLSWIAAILCQTLGAFVFHKKSNISSAKNILPKLVKFKLSNLNCYVGTLRYIFNSFVEMQNSNWTSLENILKQHCTNFKQFSGAGCACGYIQSLGRRCDTHFQDFKETILVEGCNEDNNNPVSVDGSGKISDVIHKNTCSSCVANVHSNPSTSANLRVEIDALSVSSDGDWNMPSHDCLSSKVNEVAHSMLPDHARYYRGSKKMCSSSNDSSSPEKFDGAHISSMKRTGIQVQELSAAEQTTLRGNQGGHSTMLLQMNDRAIYSSPSTAQQSVWHMPSDSSVSPILGPRSNLWSEDFIQSGFLSTTKKPRTQVSYPSLSRGREITFRNTDHHRKGGLNKKVRSNVSKKAIVGFAGHRSSQESLTCYANVLVTAGDRGWRECGAEVVLDSDNQKDWLIVAKVSGITKFSYKAHQMLQPGVPNRYTHAMMWKGGKNWTLEFTDRNQWLLFKMMHERCFNENIKAASVKNIPIPGVRLIDDDAEVISEVPYVCNLPKYYQQVGTEVEMALDPSHVLYDMDSDDEHWLSEFRKSLDNNGSQTYDVTDDMFERVMDTFEKVAYVKQCDSLNDDEIEEVMEGVGSLDIIKSIHERWCRKRQNKGMPLIRQFQPPLWEYYLQRLKDWELAMIKLQNTADESQDRKNVPENVPEKPSMFAFCLRPRGLESLNKGSKQRSHRKLMYTSSHSSFSREQEGIHASGRRLNVSSVGEDKALVAFPNFESSHPSQWLQTFSSFSPKDLARAANVAMAADSRDRIRSPKFLRNLSKKNGMHHSTWDTLVMQSSCSEKPRIIDRQNIDKWEWTSSKQLQLDCLQRQQQTDINEFRLRDASSAAQHASNMAKLKREKAQWLMHKADLALHKAAVAIMTADAIKASQKELDL</sequence>
<dbReference type="FunFam" id="2.30.30.140:FF:000079">
    <property type="entry name" value="Enhancer of polycomb-like transcription factor protein"/>
    <property type="match status" value="1"/>
</dbReference>
<proteinExistence type="inferred from homology"/>
<feature type="region of interest" description="Disordered" evidence="7">
    <location>
        <begin position="298"/>
        <end position="346"/>
    </location>
</feature>
<dbReference type="InterPro" id="IPR002999">
    <property type="entry name" value="Tudor"/>
</dbReference>
<gene>
    <name evidence="9" type="ORF">HPP92_009885</name>
</gene>
<accession>A0A835RAX9</accession>
<reference evidence="9 10" key="1">
    <citation type="journal article" date="2020" name="Nat. Food">
        <title>A phased Vanilla planifolia genome enables genetic improvement of flavour and production.</title>
        <authorList>
            <person name="Hasing T."/>
            <person name="Tang H."/>
            <person name="Brym M."/>
            <person name="Khazi F."/>
            <person name="Huang T."/>
            <person name="Chambers A.H."/>
        </authorList>
    </citation>
    <scope>NUCLEOTIDE SEQUENCE [LARGE SCALE GENOMIC DNA]</scope>
    <source>
        <tissue evidence="9">Leaf</tissue>
    </source>
</reference>
<dbReference type="Proteomes" id="UP000636800">
    <property type="component" value="Unassembled WGS sequence"/>
</dbReference>
<dbReference type="InterPro" id="IPR024943">
    <property type="entry name" value="Enhancer_polycomb"/>
</dbReference>
<dbReference type="Gene3D" id="2.30.30.140">
    <property type="match status" value="1"/>
</dbReference>
<dbReference type="Pfam" id="PF10513">
    <property type="entry name" value="EPL1"/>
    <property type="match status" value="1"/>
</dbReference>
<evidence type="ECO:0000256" key="4">
    <source>
        <dbReference type="ARBA" id="ARBA00023163"/>
    </source>
</evidence>
<dbReference type="InterPro" id="IPR019542">
    <property type="entry name" value="Enhancer_polycomb-like_N"/>
</dbReference>
<feature type="region of interest" description="Disordered" evidence="7">
    <location>
        <begin position="109"/>
        <end position="145"/>
    </location>
</feature>
<feature type="region of interest" description="Disordered" evidence="7">
    <location>
        <begin position="254"/>
        <end position="285"/>
    </location>
</feature>
<evidence type="ECO:0000256" key="7">
    <source>
        <dbReference type="SAM" id="MobiDB-lite"/>
    </source>
</evidence>
<evidence type="ECO:0000256" key="1">
    <source>
        <dbReference type="ARBA" id="ARBA00004123"/>
    </source>
</evidence>